<dbReference type="Proteomes" id="UP001165082">
    <property type="component" value="Unassembled WGS sequence"/>
</dbReference>
<proteinExistence type="predicted"/>
<dbReference type="InterPro" id="IPR029058">
    <property type="entry name" value="AB_hydrolase_fold"/>
</dbReference>
<dbReference type="EMBL" id="BRXZ01000231">
    <property type="protein sequence ID" value="GMI07892.1"/>
    <property type="molecule type" value="Genomic_DNA"/>
</dbReference>
<accession>A0A9W7CDH9</accession>
<comment type="caution">
    <text evidence="1">The sequence shown here is derived from an EMBL/GenBank/DDBJ whole genome shotgun (WGS) entry which is preliminary data.</text>
</comment>
<sequence>MISAQVEAMNMNIPVSEPSRFPDGSNSFRLPLSDSVQPTLHFLLSAPSWCYPIFLPLTLPLFVDKFQILSLALIISSQYLPSTLLKPEREAYMGRVAMGLGSMLEYMDRDTMRWRANEWLDKADRVKIAGIEGRKFLLVSGSEDKALPSTEECERLEKELEGGNKVSRHVVYGSGHGGTMGSRVNVAQLMRDAFEVKGGEDGVMGEREGIAMGMVERKELREDMRKGMMPCRYYDQDVFKDYT</sequence>
<name>A0A9W7CDH9_9STRA</name>
<evidence type="ECO:0000313" key="2">
    <source>
        <dbReference type="Proteomes" id="UP001165082"/>
    </source>
</evidence>
<dbReference type="AlphaFoldDB" id="A0A9W7CDH9"/>
<keyword evidence="2" id="KW-1185">Reference proteome</keyword>
<dbReference type="OrthoDB" id="44277at2759"/>
<evidence type="ECO:0000313" key="1">
    <source>
        <dbReference type="EMBL" id="GMI07892.1"/>
    </source>
</evidence>
<gene>
    <name evidence="1" type="ORF">TrRE_jg5468</name>
</gene>
<protein>
    <submittedName>
        <fullName evidence="1">Uncharacterized protein</fullName>
    </submittedName>
</protein>
<organism evidence="1 2">
    <name type="scientific">Triparma retinervis</name>
    <dbReference type="NCBI Taxonomy" id="2557542"/>
    <lineage>
        <taxon>Eukaryota</taxon>
        <taxon>Sar</taxon>
        <taxon>Stramenopiles</taxon>
        <taxon>Ochrophyta</taxon>
        <taxon>Bolidophyceae</taxon>
        <taxon>Parmales</taxon>
        <taxon>Triparmaceae</taxon>
        <taxon>Triparma</taxon>
    </lineage>
</organism>
<reference evidence="1" key="1">
    <citation type="submission" date="2022-07" db="EMBL/GenBank/DDBJ databases">
        <title>Genome analysis of Parmales, a sister group of diatoms, reveals the evolutionary specialization of diatoms from phago-mixotrophs to photoautotrophs.</title>
        <authorList>
            <person name="Ban H."/>
            <person name="Sato S."/>
            <person name="Yoshikawa S."/>
            <person name="Kazumasa Y."/>
            <person name="Nakamura Y."/>
            <person name="Ichinomiya M."/>
            <person name="Saitoh K."/>
            <person name="Sato N."/>
            <person name="Blanc-Mathieu R."/>
            <person name="Endo H."/>
            <person name="Kuwata A."/>
            <person name="Ogata H."/>
        </authorList>
    </citation>
    <scope>NUCLEOTIDE SEQUENCE</scope>
</reference>
<dbReference type="SUPFAM" id="SSF53474">
    <property type="entry name" value="alpha/beta-Hydrolases"/>
    <property type="match status" value="1"/>
</dbReference>